<organism evidence="7 8">
    <name type="scientific">Hydrocarboniclastica marina</name>
    <dbReference type="NCBI Taxonomy" id="2259620"/>
    <lineage>
        <taxon>Bacteria</taxon>
        <taxon>Pseudomonadati</taxon>
        <taxon>Pseudomonadota</taxon>
        <taxon>Gammaproteobacteria</taxon>
        <taxon>Alteromonadales</taxon>
        <taxon>Alteromonadaceae</taxon>
        <taxon>Hydrocarboniclastica</taxon>
    </lineage>
</organism>
<keyword evidence="4 5" id="KW-0173">Coenzyme A biosynthesis</keyword>
<protein>
    <recommendedName>
        <fullName evidence="5 6">Dephospho-CoA kinase</fullName>
        <ecNumber evidence="5 6">2.7.1.24</ecNumber>
    </recommendedName>
    <alternativeName>
        <fullName evidence="5">Dephosphocoenzyme A kinase</fullName>
    </alternativeName>
</protein>
<dbReference type="PANTHER" id="PTHR10695:SF46">
    <property type="entry name" value="BIFUNCTIONAL COENZYME A SYNTHASE-RELATED"/>
    <property type="match status" value="1"/>
</dbReference>
<dbReference type="KEGG" id="hmi:soil367_11695"/>
<dbReference type="PROSITE" id="PS51219">
    <property type="entry name" value="DPCK"/>
    <property type="match status" value="1"/>
</dbReference>
<dbReference type="Pfam" id="PF01121">
    <property type="entry name" value="CoaE"/>
    <property type="match status" value="1"/>
</dbReference>
<dbReference type="NCBIfam" id="TIGR00152">
    <property type="entry name" value="dephospho-CoA kinase"/>
    <property type="match status" value="1"/>
</dbReference>
<evidence type="ECO:0000256" key="4">
    <source>
        <dbReference type="ARBA" id="ARBA00022993"/>
    </source>
</evidence>
<comment type="function">
    <text evidence="5">Catalyzes the phosphorylation of the 3'-hydroxyl group of dephosphocoenzyme A to form coenzyme A.</text>
</comment>
<dbReference type="GO" id="GO:0005524">
    <property type="term" value="F:ATP binding"/>
    <property type="evidence" value="ECO:0007669"/>
    <property type="project" value="UniProtKB-UniRule"/>
</dbReference>
<dbReference type="HAMAP" id="MF_00376">
    <property type="entry name" value="Dephospho_CoA_kinase"/>
    <property type="match status" value="1"/>
</dbReference>
<dbReference type="RefSeq" id="WP_136549251.1">
    <property type="nucleotide sequence ID" value="NZ_CP031093.1"/>
</dbReference>
<keyword evidence="5 7" id="KW-0418">Kinase</keyword>
<evidence type="ECO:0000256" key="6">
    <source>
        <dbReference type="NCBIfam" id="TIGR00152"/>
    </source>
</evidence>
<proteinExistence type="inferred from homology"/>
<comment type="similarity">
    <text evidence="1 5">Belongs to the CoaE family.</text>
</comment>
<dbReference type="Proteomes" id="UP000298049">
    <property type="component" value="Chromosome"/>
</dbReference>
<dbReference type="InterPro" id="IPR027417">
    <property type="entry name" value="P-loop_NTPase"/>
</dbReference>
<evidence type="ECO:0000256" key="5">
    <source>
        <dbReference type="HAMAP-Rule" id="MF_00376"/>
    </source>
</evidence>
<sequence length="199" mass="22087">MVGLTGGIGSGKSSVAEFFQKLGVKCVDADIVAREVVEPGEPALASVADYFGRSILNTDGSLDRAALRERIFMDPPAREWLEKCLHPVIRERMVSQLREAEGPYVLLVSPLLLETDQSKLCECIVVVDVPVDVQLKRTVDRDRNTPEQVERIIAAQMSRQERLARADEVIDNSRALAAVAEDVLALHHRLLSRFNVTQN</sequence>
<accession>A0A4P7XJK2</accession>
<dbReference type="EC" id="2.7.1.24" evidence="5 6"/>
<dbReference type="GO" id="GO:0005737">
    <property type="term" value="C:cytoplasm"/>
    <property type="evidence" value="ECO:0007669"/>
    <property type="project" value="UniProtKB-SubCell"/>
</dbReference>
<keyword evidence="8" id="KW-1185">Reference proteome</keyword>
<comment type="pathway">
    <text evidence="5">Cofactor biosynthesis; coenzyme A biosynthesis; CoA from (R)-pantothenate: step 5/5.</text>
</comment>
<evidence type="ECO:0000256" key="1">
    <source>
        <dbReference type="ARBA" id="ARBA00009018"/>
    </source>
</evidence>
<dbReference type="UniPathway" id="UPA00241">
    <property type="reaction ID" value="UER00356"/>
</dbReference>
<dbReference type="GO" id="GO:0004140">
    <property type="term" value="F:dephospho-CoA kinase activity"/>
    <property type="evidence" value="ECO:0007669"/>
    <property type="project" value="UniProtKB-UniRule"/>
</dbReference>
<gene>
    <name evidence="5" type="primary">coaE</name>
    <name evidence="7" type="ORF">soil367_11695</name>
</gene>
<keyword evidence="3 5" id="KW-0067">ATP-binding</keyword>
<evidence type="ECO:0000256" key="2">
    <source>
        <dbReference type="ARBA" id="ARBA00022741"/>
    </source>
</evidence>
<dbReference type="GO" id="GO:0015937">
    <property type="term" value="P:coenzyme A biosynthetic process"/>
    <property type="evidence" value="ECO:0007669"/>
    <property type="project" value="UniProtKB-UniRule"/>
</dbReference>
<dbReference type="OrthoDB" id="9812943at2"/>
<reference evidence="7 8" key="1">
    <citation type="submission" date="2018-07" db="EMBL/GenBank/DDBJ databases">
        <title>Marsedoiliclastica nanhaica gen. nov. sp. nov., a novel marine hydrocarbonoclastic bacterium isolated from an in-situ enriched hydrocarbon-degrading consortium in deep-sea sediment.</title>
        <authorList>
            <person name="Dong C."/>
            <person name="Ma T."/>
            <person name="Liu R."/>
            <person name="Shao Z."/>
        </authorList>
    </citation>
    <scope>NUCLEOTIDE SEQUENCE [LARGE SCALE GENOMIC DNA]</scope>
    <source>
        <strain evidence="8">soil36-7</strain>
    </source>
</reference>
<dbReference type="Gene3D" id="3.40.50.300">
    <property type="entry name" value="P-loop containing nucleotide triphosphate hydrolases"/>
    <property type="match status" value="1"/>
</dbReference>
<keyword evidence="2 5" id="KW-0547">Nucleotide-binding</keyword>
<dbReference type="AlphaFoldDB" id="A0A4P7XJK2"/>
<dbReference type="InterPro" id="IPR001977">
    <property type="entry name" value="Depp_CoAkinase"/>
</dbReference>
<dbReference type="SUPFAM" id="SSF52540">
    <property type="entry name" value="P-loop containing nucleoside triphosphate hydrolases"/>
    <property type="match status" value="1"/>
</dbReference>
<dbReference type="CDD" id="cd02022">
    <property type="entry name" value="DPCK"/>
    <property type="match status" value="1"/>
</dbReference>
<dbReference type="EMBL" id="CP031093">
    <property type="protein sequence ID" value="QCF26542.1"/>
    <property type="molecule type" value="Genomic_DNA"/>
</dbReference>
<evidence type="ECO:0000313" key="7">
    <source>
        <dbReference type="EMBL" id="QCF26542.1"/>
    </source>
</evidence>
<keyword evidence="5" id="KW-0963">Cytoplasm</keyword>
<comment type="catalytic activity">
    <reaction evidence="5">
        <text>3'-dephospho-CoA + ATP = ADP + CoA + H(+)</text>
        <dbReference type="Rhea" id="RHEA:18245"/>
        <dbReference type="ChEBI" id="CHEBI:15378"/>
        <dbReference type="ChEBI" id="CHEBI:30616"/>
        <dbReference type="ChEBI" id="CHEBI:57287"/>
        <dbReference type="ChEBI" id="CHEBI:57328"/>
        <dbReference type="ChEBI" id="CHEBI:456216"/>
        <dbReference type="EC" id="2.7.1.24"/>
    </reaction>
</comment>
<dbReference type="PANTHER" id="PTHR10695">
    <property type="entry name" value="DEPHOSPHO-COA KINASE-RELATED"/>
    <property type="match status" value="1"/>
</dbReference>
<comment type="subcellular location">
    <subcellularLocation>
        <location evidence="5">Cytoplasm</location>
    </subcellularLocation>
</comment>
<keyword evidence="5 7" id="KW-0808">Transferase</keyword>
<name>A0A4P7XJK2_9ALTE</name>
<evidence type="ECO:0000313" key="8">
    <source>
        <dbReference type="Proteomes" id="UP000298049"/>
    </source>
</evidence>
<feature type="binding site" evidence="5">
    <location>
        <begin position="9"/>
        <end position="14"/>
    </location>
    <ligand>
        <name>ATP</name>
        <dbReference type="ChEBI" id="CHEBI:30616"/>
    </ligand>
</feature>
<evidence type="ECO:0000256" key="3">
    <source>
        <dbReference type="ARBA" id="ARBA00022840"/>
    </source>
</evidence>